<dbReference type="InterPro" id="IPR008928">
    <property type="entry name" value="6-hairpin_glycosidase_sf"/>
</dbReference>
<dbReference type="PANTHER" id="PTHR42899:SF1">
    <property type="entry name" value="SPERMATOGENESIS-ASSOCIATED PROTEIN 20"/>
    <property type="match status" value="1"/>
</dbReference>
<dbReference type="Pfam" id="PF03190">
    <property type="entry name" value="Thioredox_DsbH"/>
    <property type="match status" value="1"/>
</dbReference>
<keyword evidence="1" id="KW-0732">Signal</keyword>
<gene>
    <name evidence="4" type="ORF">FOKN1_2803</name>
</gene>
<dbReference type="Proteomes" id="UP000218765">
    <property type="component" value="Chromosome"/>
</dbReference>
<feature type="domain" description="Spermatogenesis-associated protein 20-like TRX" evidence="2">
    <location>
        <begin position="31"/>
        <end position="184"/>
    </location>
</feature>
<dbReference type="CDD" id="cd02955">
    <property type="entry name" value="SSP411"/>
    <property type="match status" value="1"/>
</dbReference>
<dbReference type="InterPro" id="IPR028250">
    <property type="entry name" value="DsbDN"/>
</dbReference>
<dbReference type="InterPro" id="IPR036929">
    <property type="entry name" value="DsbDN_sf"/>
</dbReference>
<evidence type="ECO:0000313" key="5">
    <source>
        <dbReference type="Proteomes" id="UP000218765"/>
    </source>
</evidence>
<name>A0A1Z4VUH5_9GAMM</name>
<evidence type="ECO:0008006" key="6">
    <source>
        <dbReference type="Google" id="ProtNLM"/>
    </source>
</evidence>
<evidence type="ECO:0000259" key="2">
    <source>
        <dbReference type="Pfam" id="PF03190"/>
    </source>
</evidence>
<dbReference type="InterPro" id="IPR004879">
    <property type="entry name" value="Ssp411-like_TRX"/>
</dbReference>
<accession>A0A1Z4VUH5</accession>
<dbReference type="KEGG" id="ttc:FOKN1_2803"/>
<dbReference type="EMBL" id="AP018052">
    <property type="protein sequence ID" value="BAZ95163.1"/>
    <property type="molecule type" value="Genomic_DNA"/>
</dbReference>
<feature type="signal peptide" evidence="1">
    <location>
        <begin position="1"/>
        <end position="24"/>
    </location>
</feature>
<dbReference type="RefSeq" id="WP_172844309.1">
    <property type="nucleotide sequence ID" value="NZ_AP018052.1"/>
</dbReference>
<sequence>MHAWLCSVMVSLAGLCLAPGAVQAQAPGEGNRLADAASPYLQQHADNPVDWHPWGAAAFERARREDKFIFLSVGYSTCHWCHVMNRESFSDPAIATLLNDYAVSVKVDREERPEVDAVYMTALRQMTGRGGWPMNLLLTPDLDPFFAAVYLSPEQLAATLKEARSRWREDRPAIERRAARIMARVAQAHALPGEAAAQLPGKDVIARAVAGLEQEFDPFDGGFGPPPRFPLPSNLQLLLTHAERSGDARAREMLHATLDAMARGGIFDQVGGGFHRYAVDPQWRVPHFEKMLYDNAQLLQVYAHAWALTGEAANRRVAEAIVAWVRREMTGPDGLFHAAQDAEVAGVEGASYVWSRDQLRAVLAEAEYALAVQVWGVEGPPELDHGHVLHWPQGYAATAEALGLTPTRLQARLAPIRDQLLAVRLQRPQPHTDDKVITAWNGLMIEALADAGAALGRKDYIDQAAGAADALLRQLRDADGRLLHVARGGEARLPAYLDDYAATILGLLALDRVRDEARWRRAAGQLGDAMIAALWDPAGGFHYADAAVGHLVVQPRSRRDAALPAPNSLAARALAGLARQVDERFGAYAAATLRAFTPVLEEAPTAMPHMLRALAEYRAAGLDEGAAPPAQDFTPPDTADRLRVVARSEAEDPRRLILTLQLDPGWHVNASPASLEFLIPTRVSARAGGRELVLTADYPAGRPLAAGFEWPIRVYDDGTRIPLRLERAAPPGLELSVHAQACSDAGQCLAPARIPVLIETVGEAR</sequence>
<dbReference type="SUPFAM" id="SSF52833">
    <property type="entry name" value="Thioredoxin-like"/>
    <property type="match status" value="1"/>
</dbReference>
<proteinExistence type="predicted"/>
<dbReference type="GO" id="GO:0005975">
    <property type="term" value="P:carbohydrate metabolic process"/>
    <property type="evidence" value="ECO:0007669"/>
    <property type="project" value="InterPro"/>
</dbReference>
<dbReference type="Gene3D" id="3.40.30.10">
    <property type="entry name" value="Glutaredoxin"/>
    <property type="match status" value="1"/>
</dbReference>
<keyword evidence="5" id="KW-1185">Reference proteome</keyword>
<evidence type="ECO:0000259" key="3">
    <source>
        <dbReference type="Pfam" id="PF11412"/>
    </source>
</evidence>
<evidence type="ECO:0000313" key="4">
    <source>
        <dbReference type="EMBL" id="BAZ95163.1"/>
    </source>
</evidence>
<dbReference type="PANTHER" id="PTHR42899">
    <property type="entry name" value="SPERMATOGENESIS-ASSOCIATED PROTEIN 20"/>
    <property type="match status" value="1"/>
</dbReference>
<feature type="chain" id="PRO_5013120084" description="Thioredoxin domain-containing protein" evidence="1">
    <location>
        <begin position="25"/>
        <end position="765"/>
    </location>
</feature>
<feature type="domain" description="Thiol:disulfide interchange protein DsbD N-terminal" evidence="3">
    <location>
        <begin position="632"/>
        <end position="752"/>
    </location>
</feature>
<dbReference type="AlphaFoldDB" id="A0A1Z4VUH5"/>
<evidence type="ECO:0000256" key="1">
    <source>
        <dbReference type="SAM" id="SignalP"/>
    </source>
</evidence>
<dbReference type="InterPro" id="IPR036249">
    <property type="entry name" value="Thioredoxin-like_sf"/>
</dbReference>
<protein>
    <recommendedName>
        <fullName evidence="6">Thioredoxin domain-containing protein</fullName>
    </recommendedName>
</protein>
<dbReference type="Pfam" id="PF11412">
    <property type="entry name" value="DsbD_N"/>
    <property type="match status" value="1"/>
</dbReference>
<reference evidence="4 5" key="1">
    <citation type="submission" date="2017-05" db="EMBL/GenBank/DDBJ databases">
        <title>Thiocyanate degradation by Thiohalobacter thiocyanaticus FOKN1.</title>
        <authorList>
            <person name="Oshiki M."/>
            <person name="Fukushima T."/>
            <person name="Kawano S."/>
            <person name="Nakagawa J."/>
        </authorList>
    </citation>
    <scope>NUCLEOTIDE SEQUENCE [LARGE SCALE GENOMIC DNA]</scope>
    <source>
        <strain evidence="4 5">FOKN1</strain>
    </source>
</reference>
<dbReference type="Gene3D" id="2.60.40.1250">
    <property type="entry name" value="Thiol:disulfide interchange protein DsbD, N-terminal domain"/>
    <property type="match status" value="1"/>
</dbReference>
<dbReference type="SUPFAM" id="SSF48208">
    <property type="entry name" value="Six-hairpin glycosidases"/>
    <property type="match status" value="1"/>
</dbReference>
<organism evidence="4 5">
    <name type="scientific">Thiohalobacter thiocyanaticus</name>
    <dbReference type="NCBI Taxonomy" id="585455"/>
    <lineage>
        <taxon>Bacteria</taxon>
        <taxon>Pseudomonadati</taxon>
        <taxon>Pseudomonadota</taxon>
        <taxon>Gammaproteobacteria</taxon>
        <taxon>Thiohalobacterales</taxon>
        <taxon>Thiohalobacteraceae</taxon>
        <taxon>Thiohalobacter</taxon>
    </lineage>
</organism>
<dbReference type="InterPro" id="IPR024705">
    <property type="entry name" value="Ssp411"/>
</dbReference>